<evidence type="ECO:0000256" key="2">
    <source>
        <dbReference type="ARBA" id="ARBA00011424"/>
    </source>
</evidence>
<dbReference type="RefSeq" id="WP_265960888.1">
    <property type="nucleotide sequence ID" value="NZ_JAPEVI010000001.1"/>
</dbReference>
<dbReference type="EC" id="2.1.2.11" evidence="3"/>
<protein>
    <recommendedName>
        <fullName evidence="3">3-methyl-2-oxobutanoate hydroxymethyltransferase</fullName>
        <ecNumber evidence="3">2.1.2.11</ecNumber>
    </recommendedName>
</protein>
<keyword evidence="5 6" id="KW-0808">Transferase</keyword>
<dbReference type="EMBL" id="JAPEVI010000001">
    <property type="protein sequence ID" value="MCX2721193.1"/>
    <property type="molecule type" value="Genomic_DNA"/>
</dbReference>
<evidence type="ECO:0000313" key="6">
    <source>
        <dbReference type="EMBL" id="MCX2721193.1"/>
    </source>
</evidence>
<dbReference type="InterPro" id="IPR015813">
    <property type="entry name" value="Pyrv/PenolPyrv_kinase-like_dom"/>
</dbReference>
<dbReference type="InterPro" id="IPR040442">
    <property type="entry name" value="Pyrv_kinase-like_dom_sf"/>
</dbReference>
<sequence length="267" mass="29113">MKRVQRMTVADMRALRGKRQLAMLRVETLEEAEAAERAGVDMASVPPELISNPAFRDAAPSVFAIPGADFVEIGTTEDFIRWAFAMVKASADAVYCSASLKTVKALSDEGIPVCGHSGLIPSKRTWTGGFRAVGKTLETAQLVYRQIENLEAAGAFAAEIEVVPEPIALEIMERTSLILISMGAGNGGHAQYLFSEDVLGSNRGHIPRHAKTYRNFAAEYARLQEERVAAYAEYVHDVQTGAYPGEGHKLSVDDHVTGTFRQWLSAK</sequence>
<evidence type="ECO:0000256" key="4">
    <source>
        <dbReference type="ARBA" id="ARBA00022655"/>
    </source>
</evidence>
<dbReference type="SUPFAM" id="SSF51621">
    <property type="entry name" value="Phosphoenolpyruvate/pyruvate domain"/>
    <property type="match status" value="1"/>
</dbReference>
<organism evidence="6 7">
    <name type="scientific">Roseibium salinum</name>
    <dbReference type="NCBI Taxonomy" id="1604349"/>
    <lineage>
        <taxon>Bacteria</taxon>
        <taxon>Pseudomonadati</taxon>
        <taxon>Pseudomonadota</taxon>
        <taxon>Alphaproteobacteria</taxon>
        <taxon>Hyphomicrobiales</taxon>
        <taxon>Stappiaceae</taxon>
        <taxon>Roseibium</taxon>
    </lineage>
</organism>
<dbReference type="Proteomes" id="UP001300261">
    <property type="component" value="Unassembled WGS sequence"/>
</dbReference>
<accession>A0ABT3QWG3</accession>
<evidence type="ECO:0000256" key="5">
    <source>
        <dbReference type="ARBA" id="ARBA00022679"/>
    </source>
</evidence>
<dbReference type="InterPro" id="IPR003700">
    <property type="entry name" value="Pantoate_hydroxy_MeTrfase"/>
</dbReference>
<keyword evidence="7" id="KW-1185">Reference proteome</keyword>
<proteinExistence type="inferred from homology"/>
<dbReference type="PANTHER" id="PTHR20881">
    <property type="entry name" value="3-METHYL-2-OXOBUTANOATE HYDROXYMETHYLTRANSFERASE"/>
    <property type="match status" value="1"/>
</dbReference>
<dbReference type="GO" id="GO:0003864">
    <property type="term" value="F:3-methyl-2-oxobutanoate hydroxymethyltransferase activity"/>
    <property type="evidence" value="ECO:0007669"/>
    <property type="project" value="UniProtKB-EC"/>
</dbReference>
<dbReference type="Pfam" id="PF02548">
    <property type="entry name" value="Pantoate_transf"/>
    <property type="match status" value="1"/>
</dbReference>
<evidence type="ECO:0000313" key="7">
    <source>
        <dbReference type="Proteomes" id="UP001300261"/>
    </source>
</evidence>
<reference evidence="6 7" key="1">
    <citation type="journal article" date="2016" name="Int. J. Syst. Evol. Microbiol.">
        <title>Labrenzia salina sp. nov., isolated from the rhizosphere of the halophyte Arthrocnemum macrostachyum.</title>
        <authorList>
            <person name="Camacho M."/>
            <person name="Redondo-Gomez S."/>
            <person name="Rodriguez-Llorente I."/>
            <person name="Rohde M."/>
            <person name="Sproer C."/>
            <person name="Schumann P."/>
            <person name="Klenk H.P."/>
            <person name="Montero-Calasanz M.D.C."/>
        </authorList>
    </citation>
    <scope>NUCLEOTIDE SEQUENCE [LARGE SCALE GENOMIC DNA]</scope>
    <source>
        <strain evidence="6 7">DSM 29163</strain>
    </source>
</reference>
<comment type="similarity">
    <text evidence="1">Belongs to the PanB family.</text>
</comment>
<keyword evidence="4" id="KW-0566">Pantothenate biosynthesis</keyword>
<dbReference type="Gene3D" id="3.20.20.60">
    <property type="entry name" value="Phosphoenolpyruvate-binding domains"/>
    <property type="match status" value="1"/>
</dbReference>
<evidence type="ECO:0000256" key="1">
    <source>
        <dbReference type="ARBA" id="ARBA00008676"/>
    </source>
</evidence>
<comment type="subunit">
    <text evidence="2">Homodecamer; pentamer of dimers.</text>
</comment>
<dbReference type="PANTHER" id="PTHR20881:SF0">
    <property type="entry name" value="3-METHYL-2-OXOBUTANOATE HYDROXYMETHYLTRANSFERASE"/>
    <property type="match status" value="1"/>
</dbReference>
<comment type="caution">
    <text evidence="6">The sequence shown here is derived from an EMBL/GenBank/DDBJ whole genome shotgun (WGS) entry which is preliminary data.</text>
</comment>
<gene>
    <name evidence="6" type="ORF">ON753_02050</name>
</gene>
<evidence type="ECO:0000256" key="3">
    <source>
        <dbReference type="ARBA" id="ARBA00012618"/>
    </source>
</evidence>
<name>A0ABT3QWG3_9HYPH</name>